<proteinExistence type="inferred from homology"/>
<dbReference type="EMBL" id="DVHB01000057">
    <property type="protein sequence ID" value="HIR39343.1"/>
    <property type="molecule type" value="Genomic_DNA"/>
</dbReference>
<comment type="caution">
    <text evidence="3">The sequence shown here is derived from an EMBL/GenBank/DDBJ whole genome shotgun (WGS) entry which is preliminary data.</text>
</comment>
<evidence type="ECO:0000256" key="1">
    <source>
        <dbReference type="ARBA" id="ARBA00010574"/>
    </source>
</evidence>
<evidence type="ECO:0000313" key="3">
    <source>
        <dbReference type="EMBL" id="HIR39343.1"/>
    </source>
</evidence>
<dbReference type="Pfam" id="PF02410">
    <property type="entry name" value="RsfS"/>
    <property type="match status" value="1"/>
</dbReference>
<dbReference type="Proteomes" id="UP000824179">
    <property type="component" value="Unassembled WGS sequence"/>
</dbReference>
<dbReference type="GO" id="GO:0042256">
    <property type="term" value="P:cytosolic ribosome assembly"/>
    <property type="evidence" value="ECO:0007669"/>
    <property type="project" value="UniProtKB-UniRule"/>
</dbReference>
<dbReference type="AlphaFoldDB" id="A0A9D1AFG5"/>
<dbReference type="GO" id="GO:0090071">
    <property type="term" value="P:negative regulation of ribosome biogenesis"/>
    <property type="evidence" value="ECO:0007669"/>
    <property type="project" value="UniProtKB-UniRule"/>
</dbReference>
<dbReference type="GO" id="GO:0017148">
    <property type="term" value="P:negative regulation of translation"/>
    <property type="evidence" value="ECO:0007669"/>
    <property type="project" value="UniProtKB-UniRule"/>
</dbReference>
<reference evidence="3" key="1">
    <citation type="submission" date="2020-10" db="EMBL/GenBank/DDBJ databases">
        <authorList>
            <person name="Gilroy R."/>
        </authorList>
    </citation>
    <scope>NUCLEOTIDE SEQUENCE</scope>
    <source>
        <strain evidence="3">ChiW25-3613</strain>
    </source>
</reference>
<organism evidence="3 4">
    <name type="scientific">Candidatus Coproplasma stercoripullorum</name>
    <dbReference type="NCBI Taxonomy" id="2840751"/>
    <lineage>
        <taxon>Bacteria</taxon>
        <taxon>Bacillati</taxon>
        <taxon>Bacillota</taxon>
        <taxon>Clostridia</taxon>
        <taxon>Eubacteriales</taxon>
        <taxon>Candidatus Coproplasma</taxon>
    </lineage>
</organism>
<dbReference type="GO" id="GO:0043023">
    <property type="term" value="F:ribosomal large subunit binding"/>
    <property type="evidence" value="ECO:0007669"/>
    <property type="project" value="TreeGrafter"/>
</dbReference>
<name>A0A9D1AFG5_9FIRM</name>
<comment type="function">
    <text evidence="2">Functions as a ribosomal silencing factor. Interacts with ribosomal protein uL14 (rplN), blocking formation of intersubunit bridge B8. Prevents association of the 30S and 50S ribosomal subunits and the formation of functional ribosomes, thus repressing translation.</text>
</comment>
<dbReference type="HAMAP" id="MF_01477">
    <property type="entry name" value="Iojap_RsfS"/>
    <property type="match status" value="1"/>
</dbReference>
<protein>
    <recommendedName>
        <fullName evidence="2">Ribosomal silencing factor RsfS</fullName>
    </recommendedName>
</protein>
<accession>A0A9D1AFG5</accession>
<comment type="similarity">
    <text evidence="1 2">Belongs to the Iojap/RsfS family.</text>
</comment>
<dbReference type="GO" id="GO:0005737">
    <property type="term" value="C:cytoplasm"/>
    <property type="evidence" value="ECO:0007669"/>
    <property type="project" value="UniProtKB-SubCell"/>
</dbReference>
<dbReference type="Gene3D" id="3.30.460.10">
    <property type="entry name" value="Beta Polymerase, domain 2"/>
    <property type="match status" value="1"/>
</dbReference>
<dbReference type="PANTHER" id="PTHR21043">
    <property type="entry name" value="IOJAP SUPERFAMILY ORTHOLOG"/>
    <property type="match status" value="1"/>
</dbReference>
<comment type="subcellular location">
    <subcellularLocation>
        <location evidence="2">Cytoplasm</location>
    </subcellularLocation>
</comment>
<dbReference type="SUPFAM" id="SSF81301">
    <property type="entry name" value="Nucleotidyltransferase"/>
    <property type="match status" value="1"/>
</dbReference>
<comment type="subunit">
    <text evidence="2">Interacts with ribosomal protein uL14 (rplN).</text>
</comment>
<reference evidence="3" key="2">
    <citation type="journal article" date="2021" name="PeerJ">
        <title>Extensive microbial diversity within the chicken gut microbiome revealed by metagenomics and culture.</title>
        <authorList>
            <person name="Gilroy R."/>
            <person name="Ravi A."/>
            <person name="Getino M."/>
            <person name="Pursley I."/>
            <person name="Horton D.L."/>
            <person name="Alikhan N.F."/>
            <person name="Baker D."/>
            <person name="Gharbi K."/>
            <person name="Hall N."/>
            <person name="Watson M."/>
            <person name="Adriaenssens E.M."/>
            <person name="Foster-Nyarko E."/>
            <person name="Jarju S."/>
            <person name="Secka A."/>
            <person name="Antonio M."/>
            <person name="Oren A."/>
            <person name="Chaudhuri R.R."/>
            <person name="La Ragione R."/>
            <person name="Hildebrand F."/>
            <person name="Pallen M.J."/>
        </authorList>
    </citation>
    <scope>NUCLEOTIDE SEQUENCE</scope>
    <source>
        <strain evidence="3">ChiW25-3613</strain>
    </source>
</reference>
<dbReference type="InterPro" id="IPR043519">
    <property type="entry name" value="NT_sf"/>
</dbReference>
<gene>
    <name evidence="2 3" type="primary">rsfS</name>
    <name evidence="3" type="ORF">IAB90_03070</name>
</gene>
<keyword evidence="2" id="KW-0963">Cytoplasm</keyword>
<evidence type="ECO:0000256" key="2">
    <source>
        <dbReference type="HAMAP-Rule" id="MF_01477"/>
    </source>
</evidence>
<dbReference type="PANTHER" id="PTHR21043:SF0">
    <property type="entry name" value="MITOCHONDRIAL ASSEMBLY OF RIBOSOMAL LARGE SUBUNIT PROTEIN 1"/>
    <property type="match status" value="1"/>
</dbReference>
<keyword evidence="2" id="KW-0810">Translation regulation</keyword>
<sequence>MTSKEKTLTICKILSDKKGENIVYIDVADKSSLCDYFVITGGRSSTAVKALCENLEEKMEKEYGLSPERKDGGREGRWNVLDYGDVIVHVFNDEMRDFYRLERLWEDGKNLTSYKD</sequence>
<dbReference type="InterPro" id="IPR004394">
    <property type="entry name" value="Iojap/RsfS/C7orf30"/>
</dbReference>
<keyword evidence="2" id="KW-0678">Repressor</keyword>
<evidence type="ECO:0000313" key="4">
    <source>
        <dbReference type="Proteomes" id="UP000824179"/>
    </source>
</evidence>
<dbReference type="NCBIfam" id="TIGR00090">
    <property type="entry name" value="rsfS_iojap_ybeB"/>
    <property type="match status" value="1"/>
</dbReference>